<protein>
    <submittedName>
        <fullName evidence="2">Uncharacterized protein</fullName>
    </submittedName>
</protein>
<gene>
    <name evidence="2" type="ORF">GCM10015535_34480</name>
</gene>
<name>A0ABQ2W2R1_9ACTN</name>
<feature type="region of interest" description="Disordered" evidence="1">
    <location>
        <begin position="1"/>
        <end position="60"/>
    </location>
</feature>
<accession>A0ABQ2W2R1</accession>
<feature type="compositionally biased region" description="Basic and acidic residues" evidence="1">
    <location>
        <begin position="1"/>
        <end position="10"/>
    </location>
</feature>
<evidence type="ECO:0000313" key="2">
    <source>
        <dbReference type="EMBL" id="GGV86397.1"/>
    </source>
</evidence>
<dbReference type="RefSeq" id="WP_189544609.1">
    <property type="nucleotide sequence ID" value="NZ_BMTF01000010.1"/>
</dbReference>
<dbReference type="EMBL" id="BMTF01000010">
    <property type="protein sequence ID" value="GGV86397.1"/>
    <property type="molecule type" value="Genomic_DNA"/>
</dbReference>
<proteinExistence type="predicted"/>
<keyword evidence="3" id="KW-1185">Reference proteome</keyword>
<dbReference type="Proteomes" id="UP000660675">
    <property type="component" value="Unassembled WGS sequence"/>
</dbReference>
<evidence type="ECO:0000256" key="1">
    <source>
        <dbReference type="SAM" id="MobiDB-lite"/>
    </source>
</evidence>
<reference evidence="3" key="1">
    <citation type="journal article" date="2019" name="Int. J. Syst. Evol. Microbiol.">
        <title>The Global Catalogue of Microorganisms (GCM) 10K type strain sequencing project: providing services to taxonomists for standard genome sequencing and annotation.</title>
        <authorList>
            <consortium name="The Broad Institute Genomics Platform"/>
            <consortium name="The Broad Institute Genome Sequencing Center for Infectious Disease"/>
            <person name="Wu L."/>
            <person name="Ma J."/>
        </authorList>
    </citation>
    <scope>NUCLEOTIDE SEQUENCE [LARGE SCALE GENOMIC DNA]</scope>
    <source>
        <strain evidence="3">JCM 4376</strain>
    </source>
</reference>
<organism evidence="2 3">
    <name type="scientific">Streptomyces gelaticus</name>
    <dbReference type="NCBI Taxonomy" id="285446"/>
    <lineage>
        <taxon>Bacteria</taxon>
        <taxon>Bacillati</taxon>
        <taxon>Actinomycetota</taxon>
        <taxon>Actinomycetes</taxon>
        <taxon>Kitasatosporales</taxon>
        <taxon>Streptomycetaceae</taxon>
        <taxon>Streptomyces</taxon>
    </lineage>
</organism>
<evidence type="ECO:0000313" key="3">
    <source>
        <dbReference type="Proteomes" id="UP000660675"/>
    </source>
</evidence>
<comment type="caution">
    <text evidence="2">The sequence shown here is derived from an EMBL/GenBank/DDBJ whole genome shotgun (WGS) entry which is preliminary data.</text>
</comment>
<sequence length="60" mass="6264">MADPPEKNSGAEEETQEERGPKVTRGTGSDRPPRTSGGRSGTSVQPERTQDPPAFQPGGG</sequence>